<dbReference type="PANTHER" id="PTHR44314">
    <property type="entry name" value="CILIA- AND FLAGELLA-ASSOCIATED PROTEIN 70"/>
    <property type="match status" value="1"/>
</dbReference>
<name>A0AAV8WLN9_9CUCU</name>
<organism evidence="3 4">
    <name type="scientific">Rhamnusium bicolor</name>
    <dbReference type="NCBI Taxonomy" id="1586634"/>
    <lineage>
        <taxon>Eukaryota</taxon>
        <taxon>Metazoa</taxon>
        <taxon>Ecdysozoa</taxon>
        <taxon>Arthropoda</taxon>
        <taxon>Hexapoda</taxon>
        <taxon>Insecta</taxon>
        <taxon>Pterygota</taxon>
        <taxon>Neoptera</taxon>
        <taxon>Endopterygota</taxon>
        <taxon>Coleoptera</taxon>
        <taxon>Polyphaga</taxon>
        <taxon>Cucujiformia</taxon>
        <taxon>Chrysomeloidea</taxon>
        <taxon>Cerambycidae</taxon>
        <taxon>Lepturinae</taxon>
        <taxon>Rhagiini</taxon>
        <taxon>Rhamnusium</taxon>
    </lineage>
</organism>
<evidence type="ECO:0000313" key="4">
    <source>
        <dbReference type="Proteomes" id="UP001162156"/>
    </source>
</evidence>
<gene>
    <name evidence="3" type="ORF">NQ314_020414</name>
</gene>
<dbReference type="Gene3D" id="1.25.40.10">
    <property type="entry name" value="Tetratricopeptide repeat domain"/>
    <property type="match status" value="1"/>
</dbReference>
<dbReference type="InterPro" id="IPR011990">
    <property type="entry name" value="TPR-like_helical_dom_sf"/>
</dbReference>
<reference evidence="3" key="1">
    <citation type="journal article" date="2023" name="Insect Mol. Biol.">
        <title>Genome sequencing provides insights into the evolution of gene families encoding plant cell wall-degrading enzymes in longhorned beetles.</title>
        <authorList>
            <person name="Shin N.R."/>
            <person name="Okamura Y."/>
            <person name="Kirsch R."/>
            <person name="Pauchet Y."/>
        </authorList>
    </citation>
    <scope>NUCLEOTIDE SEQUENCE</scope>
    <source>
        <strain evidence="3">RBIC_L_NR</strain>
    </source>
</reference>
<dbReference type="GO" id="GO:0031514">
    <property type="term" value="C:motile cilium"/>
    <property type="evidence" value="ECO:0007669"/>
    <property type="project" value="TreeGrafter"/>
</dbReference>
<dbReference type="AlphaFoldDB" id="A0AAV8WLN9"/>
<keyword evidence="4" id="KW-1185">Reference proteome</keyword>
<keyword evidence="1" id="KW-0677">Repeat</keyword>
<evidence type="ECO:0000256" key="1">
    <source>
        <dbReference type="ARBA" id="ARBA00022737"/>
    </source>
</evidence>
<dbReference type="Pfam" id="PF13181">
    <property type="entry name" value="TPR_8"/>
    <property type="match status" value="2"/>
</dbReference>
<dbReference type="InterPro" id="IPR052628">
    <property type="entry name" value="CFAP70"/>
</dbReference>
<accession>A0AAV8WLN9</accession>
<dbReference type="PANTHER" id="PTHR44314:SF1">
    <property type="entry name" value="CILIA- AND FLAGELLA-ASSOCIATED PROTEIN 70"/>
    <property type="match status" value="1"/>
</dbReference>
<dbReference type="GO" id="GO:0003341">
    <property type="term" value="P:cilium movement"/>
    <property type="evidence" value="ECO:0007669"/>
    <property type="project" value="TreeGrafter"/>
</dbReference>
<protein>
    <submittedName>
        <fullName evidence="3">Uncharacterized protein</fullName>
    </submittedName>
</protein>
<sequence length="239" mass="28140">MDMAMDMAKKFVDDERITSDYFTEFEDLAWTYKICPKTIFFRTATLLLKMRLYHWAEMALAEEVQKHYGIVHYLLSTICLYQGLYDHALEHIEETKTYYGSDYAVFSLSGHCLLALCKQEEAKEEYYHVLESFNRPDDVHMTYVNCAQILENLGNDQEARKLILMACKYSPTPYTWFRAGQLYLQENDLLSAEECFSEANFKDNRNPDTWGYLALINLKLNRTNEAELCYCQAIKVLYE</sequence>
<evidence type="ECO:0000313" key="3">
    <source>
        <dbReference type="EMBL" id="KAJ8927141.1"/>
    </source>
</evidence>
<dbReference type="GO" id="GO:0060271">
    <property type="term" value="P:cilium assembly"/>
    <property type="evidence" value="ECO:0007669"/>
    <property type="project" value="TreeGrafter"/>
</dbReference>
<dbReference type="EMBL" id="JANEYF010005719">
    <property type="protein sequence ID" value="KAJ8927141.1"/>
    <property type="molecule type" value="Genomic_DNA"/>
</dbReference>
<dbReference type="InterPro" id="IPR019734">
    <property type="entry name" value="TPR_rpt"/>
</dbReference>
<dbReference type="SUPFAM" id="SSF48452">
    <property type="entry name" value="TPR-like"/>
    <property type="match status" value="1"/>
</dbReference>
<proteinExistence type="predicted"/>
<keyword evidence="2" id="KW-0802">TPR repeat</keyword>
<dbReference type="Proteomes" id="UP001162156">
    <property type="component" value="Unassembled WGS sequence"/>
</dbReference>
<dbReference type="GO" id="GO:0070062">
    <property type="term" value="C:extracellular exosome"/>
    <property type="evidence" value="ECO:0007669"/>
    <property type="project" value="TreeGrafter"/>
</dbReference>
<evidence type="ECO:0000256" key="2">
    <source>
        <dbReference type="ARBA" id="ARBA00022803"/>
    </source>
</evidence>
<comment type="caution">
    <text evidence="3">The sequence shown here is derived from an EMBL/GenBank/DDBJ whole genome shotgun (WGS) entry which is preliminary data.</text>
</comment>